<dbReference type="InterPro" id="IPR010982">
    <property type="entry name" value="Lambda_DNA-bd_dom_sf"/>
</dbReference>
<evidence type="ECO:0000256" key="7">
    <source>
        <dbReference type="SAM" id="MobiDB-lite"/>
    </source>
</evidence>
<name>A0A8C3GRS8_CORMO</name>
<accession>A0A8C3GRS8</accession>
<dbReference type="Pfam" id="PF00157">
    <property type="entry name" value="Pou"/>
    <property type="match status" value="1"/>
</dbReference>
<evidence type="ECO:0000256" key="1">
    <source>
        <dbReference type="ARBA" id="ARBA00004123"/>
    </source>
</evidence>
<proteinExistence type="predicted"/>
<evidence type="ECO:0000256" key="3">
    <source>
        <dbReference type="ARBA" id="ARBA00023125"/>
    </source>
</evidence>
<dbReference type="PANTHER" id="PTHR11636:SF125">
    <property type="entry name" value="POU DOMAIN, CLASS 3, TRANSCRIPTION FACTOR 3"/>
    <property type="match status" value="1"/>
</dbReference>
<keyword evidence="6" id="KW-0539">Nucleus</keyword>
<feature type="region of interest" description="Disordered" evidence="7">
    <location>
        <begin position="49"/>
        <end position="72"/>
    </location>
</feature>
<dbReference type="InterPro" id="IPR050255">
    <property type="entry name" value="POU_domain_TF"/>
</dbReference>
<dbReference type="GO" id="GO:0000981">
    <property type="term" value="F:DNA-binding transcription factor activity, RNA polymerase II-specific"/>
    <property type="evidence" value="ECO:0007669"/>
    <property type="project" value="TreeGrafter"/>
</dbReference>
<keyword evidence="3" id="KW-0238">DNA-binding</keyword>
<comment type="subcellular location">
    <subcellularLocation>
        <location evidence="1">Nucleus</location>
    </subcellularLocation>
</comment>
<reference evidence="8" key="3">
    <citation type="submission" date="2025-09" db="UniProtKB">
        <authorList>
            <consortium name="Ensembl"/>
        </authorList>
    </citation>
    <scope>IDENTIFICATION</scope>
</reference>
<dbReference type="Gene3D" id="1.10.260.40">
    <property type="entry name" value="lambda repressor-like DNA-binding domains"/>
    <property type="match status" value="1"/>
</dbReference>
<dbReference type="SMART" id="SM00352">
    <property type="entry name" value="POU"/>
    <property type="match status" value="1"/>
</dbReference>
<keyword evidence="4" id="KW-0371">Homeobox</keyword>
<evidence type="ECO:0000313" key="9">
    <source>
        <dbReference type="Proteomes" id="UP000694553"/>
    </source>
</evidence>
<organism evidence="8 9">
    <name type="scientific">Corvus moneduloides</name>
    <name type="common">New Caledonian crow</name>
    <dbReference type="NCBI Taxonomy" id="1196302"/>
    <lineage>
        <taxon>Eukaryota</taxon>
        <taxon>Metazoa</taxon>
        <taxon>Chordata</taxon>
        <taxon>Craniata</taxon>
        <taxon>Vertebrata</taxon>
        <taxon>Euteleostomi</taxon>
        <taxon>Archelosauria</taxon>
        <taxon>Archosauria</taxon>
        <taxon>Dinosauria</taxon>
        <taxon>Saurischia</taxon>
        <taxon>Theropoda</taxon>
        <taxon>Coelurosauria</taxon>
        <taxon>Aves</taxon>
        <taxon>Neognathae</taxon>
        <taxon>Neoaves</taxon>
        <taxon>Telluraves</taxon>
        <taxon>Australaves</taxon>
        <taxon>Passeriformes</taxon>
        <taxon>Corvoidea</taxon>
        <taxon>Corvidae</taxon>
        <taxon>Corvus</taxon>
    </lineage>
</organism>
<evidence type="ECO:0000256" key="4">
    <source>
        <dbReference type="ARBA" id="ARBA00023155"/>
    </source>
</evidence>
<dbReference type="PROSITE" id="PS00035">
    <property type="entry name" value="POU_1"/>
    <property type="match status" value="1"/>
</dbReference>
<dbReference type="GO" id="GO:0005634">
    <property type="term" value="C:nucleus"/>
    <property type="evidence" value="ECO:0007669"/>
    <property type="project" value="UniProtKB-SubCell"/>
</dbReference>
<dbReference type="PROSITE" id="PS51179">
    <property type="entry name" value="POU_3"/>
    <property type="match status" value="1"/>
</dbReference>
<keyword evidence="9" id="KW-1185">Reference proteome</keyword>
<feature type="compositionally biased region" description="Basic and acidic residues" evidence="7">
    <location>
        <begin position="54"/>
        <end position="63"/>
    </location>
</feature>
<evidence type="ECO:0000256" key="6">
    <source>
        <dbReference type="ARBA" id="ARBA00023242"/>
    </source>
</evidence>
<reference evidence="8" key="2">
    <citation type="submission" date="2025-08" db="UniProtKB">
        <authorList>
            <consortium name="Ensembl"/>
        </authorList>
    </citation>
    <scope>IDENTIFICATION</scope>
</reference>
<dbReference type="AlphaFoldDB" id="A0A8C3GRS8"/>
<dbReference type="InterPro" id="IPR000327">
    <property type="entry name" value="POU_dom"/>
</dbReference>
<dbReference type="GO" id="GO:0000978">
    <property type="term" value="F:RNA polymerase II cis-regulatory region sequence-specific DNA binding"/>
    <property type="evidence" value="ECO:0007669"/>
    <property type="project" value="TreeGrafter"/>
</dbReference>
<evidence type="ECO:0000256" key="5">
    <source>
        <dbReference type="ARBA" id="ARBA00023163"/>
    </source>
</evidence>
<dbReference type="Ensembl" id="ENSCMUT00000000900.2">
    <property type="protein sequence ID" value="ENSCMUP00000000827.1"/>
    <property type="gene ID" value="ENSCMUG00000000639.2"/>
</dbReference>
<protein>
    <submittedName>
        <fullName evidence="8">Uncharacterized protein</fullName>
    </submittedName>
</protein>
<dbReference type="SUPFAM" id="SSF47413">
    <property type="entry name" value="lambda repressor-like DNA-binding domains"/>
    <property type="match status" value="1"/>
</dbReference>
<keyword evidence="5" id="KW-0804">Transcription</keyword>
<evidence type="ECO:0000313" key="8">
    <source>
        <dbReference type="Ensembl" id="ENSCMUP00000000827.1"/>
    </source>
</evidence>
<keyword evidence="2" id="KW-0805">Transcription regulation</keyword>
<dbReference type="PANTHER" id="PTHR11636">
    <property type="entry name" value="POU DOMAIN"/>
    <property type="match status" value="1"/>
</dbReference>
<evidence type="ECO:0000256" key="2">
    <source>
        <dbReference type="ARBA" id="ARBA00023015"/>
    </source>
</evidence>
<reference evidence="9" key="1">
    <citation type="submission" date="2019-10" db="EMBL/GenBank/DDBJ databases">
        <title>Corvus moneduloides (New Caledonian crow) genome, bCorMon1, primary haplotype.</title>
        <authorList>
            <person name="Rutz C."/>
            <person name="Fungtammasan C."/>
            <person name="Mountcastle J."/>
            <person name="Formenti G."/>
            <person name="Chow W."/>
            <person name="Howe K."/>
            <person name="Steele M.P."/>
            <person name="Fernandes J."/>
            <person name="Gilbert M.T.P."/>
            <person name="Fedrigo O."/>
            <person name="Jarvis E.D."/>
            <person name="Gemmell N."/>
        </authorList>
    </citation>
    <scope>NUCLEOTIDE SEQUENCE [LARGE SCALE GENOMIC DNA]</scope>
</reference>
<sequence length="72" mass="7594">VAACQKGRLEQFAKDLKHKRIMLGFTQADVGLALGTLYGEGSGEGPCVTPQLVGRERPGRDLESPGLTISAP</sequence>
<dbReference type="Proteomes" id="UP000694553">
    <property type="component" value="Unassembled WGS sequence"/>
</dbReference>